<dbReference type="EMBL" id="JAUKTV010000008">
    <property type="protein sequence ID" value="KAK0732872.1"/>
    <property type="molecule type" value="Genomic_DNA"/>
</dbReference>
<dbReference type="AlphaFoldDB" id="A0AA40BEN4"/>
<feature type="region of interest" description="Disordered" evidence="1">
    <location>
        <begin position="110"/>
        <end position="175"/>
    </location>
</feature>
<feature type="compositionally biased region" description="Polar residues" evidence="1">
    <location>
        <begin position="162"/>
        <end position="171"/>
    </location>
</feature>
<accession>A0AA40BEN4</accession>
<name>A0AA40BEN4_9PEZI</name>
<proteinExistence type="predicted"/>
<comment type="caution">
    <text evidence="2">The sequence shown here is derived from an EMBL/GenBank/DDBJ whole genome shotgun (WGS) entry which is preliminary data.</text>
</comment>
<reference evidence="2" key="1">
    <citation type="submission" date="2023-06" db="EMBL/GenBank/DDBJ databases">
        <title>Genome-scale phylogeny and comparative genomics of the fungal order Sordariales.</title>
        <authorList>
            <consortium name="Lawrence Berkeley National Laboratory"/>
            <person name="Hensen N."/>
            <person name="Bonometti L."/>
            <person name="Westerberg I."/>
            <person name="Brannstrom I.O."/>
            <person name="Guillou S."/>
            <person name="Cros-Aarteil S."/>
            <person name="Calhoun S."/>
            <person name="Haridas S."/>
            <person name="Kuo A."/>
            <person name="Mondo S."/>
            <person name="Pangilinan J."/>
            <person name="Riley R."/>
            <person name="Labutti K."/>
            <person name="Andreopoulos B."/>
            <person name="Lipzen A."/>
            <person name="Chen C."/>
            <person name="Yanf M."/>
            <person name="Daum C."/>
            <person name="Ng V."/>
            <person name="Clum A."/>
            <person name="Steindorff A."/>
            <person name="Ohm R."/>
            <person name="Martin F."/>
            <person name="Silar P."/>
            <person name="Natvig D."/>
            <person name="Lalanne C."/>
            <person name="Gautier V."/>
            <person name="Ament-Velasquez S.L."/>
            <person name="Kruys A."/>
            <person name="Hutchinson M.I."/>
            <person name="Powell A.J."/>
            <person name="Barry K."/>
            <person name="Miller A.N."/>
            <person name="Grigoriev I.V."/>
            <person name="Debuchy R."/>
            <person name="Gladieux P."/>
            <person name="Thoren M.H."/>
            <person name="Johannesson H."/>
        </authorList>
    </citation>
    <scope>NUCLEOTIDE SEQUENCE</scope>
    <source>
        <strain evidence="2">CBS 540.89</strain>
    </source>
</reference>
<gene>
    <name evidence="2" type="ORF">B0T21DRAFT_444370</name>
</gene>
<organism evidence="2 3">
    <name type="scientific">Apiosordaria backusii</name>
    <dbReference type="NCBI Taxonomy" id="314023"/>
    <lineage>
        <taxon>Eukaryota</taxon>
        <taxon>Fungi</taxon>
        <taxon>Dikarya</taxon>
        <taxon>Ascomycota</taxon>
        <taxon>Pezizomycotina</taxon>
        <taxon>Sordariomycetes</taxon>
        <taxon>Sordariomycetidae</taxon>
        <taxon>Sordariales</taxon>
        <taxon>Lasiosphaeriaceae</taxon>
        <taxon>Apiosordaria</taxon>
    </lineage>
</organism>
<evidence type="ECO:0000256" key="1">
    <source>
        <dbReference type="SAM" id="MobiDB-lite"/>
    </source>
</evidence>
<feature type="compositionally biased region" description="Basic and acidic residues" evidence="1">
    <location>
        <begin position="129"/>
        <end position="145"/>
    </location>
</feature>
<sequence length="304" mass="33040">MCSMHYAYHIVQATESSLGALEGTNLTVDAEGLAATGLLAVFLLFLQLKLSVDPPSDTQGGLLLWEGFKNVISRPHRSKLAGIIASWKFTPPVCAWERCASAAKDKKAEKAAGAGNGEKGQTAQVGGDQDVRRSKDVTKRREQGHRQASVNPPARLGDLSRSESAQKTAGQTAGPHPGCSSFLFHRYFYACSYYGNKRELEGGWWIGGEHFALGNSPLETTTPAESTHTIGSRNGAGFDIIGGSSKSSQPCPFYVAKNETTITALRLLQEHLRQPSHQYPMKQDSSGYFSRVGWRRNVLNLPTE</sequence>
<dbReference type="Proteomes" id="UP001172159">
    <property type="component" value="Unassembled WGS sequence"/>
</dbReference>
<keyword evidence="3" id="KW-1185">Reference proteome</keyword>
<evidence type="ECO:0000313" key="3">
    <source>
        <dbReference type="Proteomes" id="UP001172159"/>
    </source>
</evidence>
<protein>
    <submittedName>
        <fullName evidence="2">Uncharacterized protein</fullName>
    </submittedName>
</protein>
<evidence type="ECO:0000313" key="2">
    <source>
        <dbReference type="EMBL" id="KAK0732872.1"/>
    </source>
</evidence>